<evidence type="ECO:0000256" key="2">
    <source>
        <dbReference type="ARBA" id="ARBA00009592"/>
    </source>
</evidence>
<dbReference type="InterPro" id="IPR051502">
    <property type="entry name" value="RLP_Defense_Trigger"/>
</dbReference>
<evidence type="ECO:0000256" key="7">
    <source>
        <dbReference type="ARBA" id="ARBA00022737"/>
    </source>
</evidence>
<keyword evidence="8 12" id="KW-1133">Transmembrane helix</keyword>
<dbReference type="SMART" id="SM00369">
    <property type="entry name" value="LRR_TYP"/>
    <property type="match status" value="14"/>
</dbReference>
<dbReference type="Pfam" id="PF00560">
    <property type="entry name" value="LRR_1"/>
    <property type="match status" value="5"/>
</dbReference>
<evidence type="ECO:0000256" key="8">
    <source>
        <dbReference type="ARBA" id="ARBA00022989"/>
    </source>
</evidence>
<keyword evidence="9 12" id="KW-0472">Membrane</keyword>
<feature type="transmembrane region" description="Helical" evidence="12">
    <location>
        <begin position="1116"/>
        <end position="1137"/>
    </location>
</feature>
<dbReference type="InterPro" id="IPR003591">
    <property type="entry name" value="Leu-rich_rpt_typical-subtyp"/>
</dbReference>
<dbReference type="FunFam" id="3.80.10.10:FF:000095">
    <property type="entry name" value="LRR receptor-like serine/threonine-protein kinase GSO1"/>
    <property type="match status" value="1"/>
</dbReference>
<dbReference type="Pfam" id="PF13516">
    <property type="entry name" value="LRR_6"/>
    <property type="match status" value="2"/>
</dbReference>
<evidence type="ECO:0000256" key="4">
    <source>
        <dbReference type="ARBA" id="ARBA00022614"/>
    </source>
</evidence>
<dbReference type="EMBL" id="SMMG02000003">
    <property type="protein sequence ID" value="KAA3480145.1"/>
    <property type="molecule type" value="Genomic_DNA"/>
</dbReference>
<evidence type="ECO:0000256" key="1">
    <source>
        <dbReference type="ARBA" id="ARBA00004251"/>
    </source>
</evidence>
<sequence>MMGPTWLSLLLISVLALEGALWSDGCWDEERVALLQLQQFLTDIEYSREGPDCCEWKWVECNITTRRVTQLSSLWGRLKIKDSNLFNVSMFLPFEELRSLDLYGNNLVGYVENEGFGKLSKLRHLEILDLSNNRLNDSTLSSLSKISTLKSLYLGENDLFPGSNHKNAPLEWLSKLGSLETLDLTATNMKNNFLLHLGGLSSLTTLILQQNDLEGTIHLQDLYNLTNLKKLDLSYNRIESIHGNGRQLSLINLEEIDLTSNLFNNSIMEELSGFSNLKNLNMRLNRLNGLVDLKEFCALSNLETLDLSFNQVNRFVTSKENGANYNISITGNRCLKKLKILNMDSVQIISLVSLLHPFSSVNTLFLRQNSFLNKTIVTQELHVLSNVENLILDYTPLDINFLQSISILTSLKTLSLFDCALVGILPTHQGLCYLNNLEELSLNGNALGGAVAPCLGNLTSLRYLDISNNQFTGNIASTPLANLTTLQFLSLSNNQLQVPMSFRSFANHSDLKVLLADQNSMVAEPTAFQTWWPKFQLKIFSMSNCMIEEHGNLQLPNFLYFQHDLRDVDLSYCDFGGIRFPHWLLQNNTRLEQLYMIDTSIVGPLFLPSHPSFNLKVFDISNNKVHHDIPRNFCSLFPHLEGLFMSKNDFKTDIPPCLGGLRRLQMLDLSHNDLFGEIPEELRMSSSLANLILSNNSLSGKIIPTVYHLIILLEELRLDGNKFEGEISYFSPISIKNLQVLDVSENDISGELPTWLWDTISLKILDFSKDNFEGPITIQLCNLINLEFLDLSSNHLSGTIPSCSNLQRIRHVHLANNRLSGTLSNAIFTSSSLVTLDLSGNNFTGRIPNWISTLPALSVLLLKENQFDGEFPPQLCKLQSLSILDFSHNKLSGHLPSCLSNLTLKPSEKSYGDSGGYSIDFFDDVMVDMGLTIYNLTGLVSVYRTYPFTYHEEEVLFSTKGATYTYKGNILDLLSAIDLSCNELTGIMLPGFGNLSEIRGLNLSHNNLTGPIPSTFSKLKQIESLDLSYNNLSGRIPSELTEMTALEVFSVAHNNLSGPLPDGKNQFGTFDESNYEGNPLLCGPPLNKSCNGDDSPTAPNATSSEEEHGHIDMVDFYISFVTSYAIIFLTTILVLYINPYWRRACFYFIEDRSIVCYFFIVDSLRQLPCFRRNI</sequence>
<dbReference type="Proteomes" id="UP000325315">
    <property type="component" value="Unassembled WGS sequence"/>
</dbReference>
<keyword evidence="14" id="KW-0808">Transferase</keyword>
<proteinExistence type="inferred from homology"/>
<dbReference type="PRINTS" id="PR00019">
    <property type="entry name" value="LEURICHRPT"/>
</dbReference>
<keyword evidence="5 12" id="KW-0812">Transmembrane</keyword>
<dbReference type="AlphaFoldDB" id="A0A5B6WGF4"/>
<keyword evidence="15" id="KW-1185">Reference proteome</keyword>
<dbReference type="PANTHER" id="PTHR48062:SF37">
    <property type="entry name" value="LRR RECEPTOR-LIKE SERINE_THREONINE-PROTEIN KINASE FLS2"/>
    <property type="match status" value="1"/>
</dbReference>
<dbReference type="Pfam" id="PF13855">
    <property type="entry name" value="LRR_8"/>
    <property type="match status" value="2"/>
</dbReference>
<dbReference type="SMART" id="SM00365">
    <property type="entry name" value="LRR_SD22"/>
    <property type="match status" value="11"/>
</dbReference>
<dbReference type="Gene3D" id="3.80.10.10">
    <property type="entry name" value="Ribonuclease Inhibitor"/>
    <property type="match status" value="4"/>
</dbReference>
<dbReference type="SUPFAM" id="SSF52058">
    <property type="entry name" value="L domain-like"/>
    <property type="match status" value="4"/>
</dbReference>
<evidence type="ECO:0000256" key="3">
    <source>
        <dbReference type="ARBA" id="ARBA00022475"/>
    </source>
</evidence>
<evidence type="ECO:0000313" key="14">
    <source>
        <dbReference type="EMBL" id="KAA3480145.1"/>
    </source>
</evidence>
<keyword evidence="7" id="KW-0677">Repeat</keyword>
<feature type="chain" id="PRO_5022836423" evidence="13">
    <location>
        <begin position="17"/>
        <end position="1174"/>
    </location>
</feature>
<dbReference type="PANTHER" id="PTHR48062">
    <property type="entry name" value="RECEPTOR-LIKE PROTEIN 14"/>
    <property type="match status" value="1"/>
</dbReference>
<dbReference type="FunFam" id="3.80.10.10:FF:000111">
    <property type="entry name" value="LRR receptor-like serine/threonine-protein kinase ERECTA"/>
    <property type="match status" value="1"/>
</dbReference>
<reference evidence="15" key="1">
    <citation type="journal article" date="2019" name="Plant Biotechnol. J.">
        <title>Genome sequencing of the Australian wild diploid species Gossypium australe highlights disease resistance and delayed gland morphogenesis.</title>
        <authorList>
            <person name="Cai Y."/>
            <person name="Cai X."/>
            <person name="Wang Q."/>
            <person name="Wang P."/>
            <person name="Zhang Y."/>
            <person name="Cai C."/>
            <person name="Xu Y."/>
            <person name="Wang K."/>
            <person name="Zhou Z."/>
            <person name="Wang C."/>
            <person name="Geng S."/>
            <person name="Li B."/>
            <person name="Dong Q."/>
            <person name="Hou Y."/>
            <person name="Wang H."/>
            <person name="Ai P."/>
            <person name="Liu Z."/>
            <person name="Yi F."/>
            <person name="Sun M."/>
            <person name="An G."/>
            <person name="Cheng J."/>
            <person name="Zhang Y."/>
            <person name="Shi Q."/>
            <person name="Xie Y."/>
            <person name="Shi X."/>
            <person name="Chang Y."/>
            <person name="Huang F."/>
            <person name="Chen Y."/>
            <person name="Hong S."/>
            <person name="Mi L."/>
            <person name="Sun Q."/>
            <person name="Zhang L."/>
            <person name="Zhou B."/>
            <person name="Peng R."/>
            <person name="Zhang X."/>
            <person name="Liu F."/>
        </authorList>
    </citation>
    <scope>NUCLEOTIDE SEQUENCE [LARGE SCALE GENOMIC DNA]</scope>
    <source>
        <strain evidence="15">cv. PA1801</strain>
    </source>
</reference>
<dbReference type="OrthoDB" id="4691307at2759"/>
<dbReference type="GO" id="GO:0016301">
    <property type="term" value="F:kinase activity"/>
    <property type="evidence" value="ECO:0007669"/>
    <property type="project" value="UniProtKB-KW"/>
</dbReference>
<keyword evidence="3" id="KW-1003">Cell membrane</keyword>
<evidence type="ECO:0000313" key="15">
    <source>
        <dbReference type="Proteomes" id="UP000325315"/>
    </source>
</evidence>
<comment type="subcellular location">
    <subcellularLocation>
        <location evidence="1">Cell membrane</location>
        <topology evidence="1">Single-pass type I membrane protein</topology>
    </subcellularLocation>
</comment>
<feature type="signal peptide" evidence="13">
    <location>
        <begin position="1"/>
        <end position="16"/>
    </location>
</feature>
<dbReference type="GO" id="GO:0005886">
    <property type="term" value="C:plasma membrane"/>
    <property type="evidence" value="ECO:0007669"/>
    <property type="project" value="UniProtKB-SubCell"/>
</dbReference>
<evidence type="ECO:0000256" key="10">
    <source>
        <dbReference type="ARBA" id="ARBA00023170"/>
    </source>
</evidence>
<keyword evidence="14" id="KW-0418">Kinase</keyword>
<evidence type="ECO:0000256" key="5">
    <source>
        <dbReference type="ARBA" id="ARBA00022692"/>
    </source>
</evidence>
<keyword evidence="6 13" id="KW-0732">Signal</keyword>
<evidence type="ECO:0000256" key="13">
    <source>
        <dbReference type="SAM" id="SignalP"/>
    </source>
</evidence>
<accession>A0A5B6WGF4</accession>
<keyword evidence="10 14" id="KW-0675">Receptor</keyword>
<evidence type="ECO:0000256" key="6">
    <source>
        <dbReference type="ARBA" id="ARBA00022729"/>
    </source>
</evidence>
<keyword evidence="4" id="KW-0433">Leucine-rich repeat</keyword>
<comment type="caution">
    <text evidence="14">The sequence shown here is derived from an EMBL/GenBank/DDBJ whole genome shotgun (WGS) entry which is preliminary data.</text>
</comment>
<evidence type="ECO:0000256" key="11">
    <source>
        <dbReference type="ARBA" id="ARBA00023180"/>
    </source>
</evidence>
<comment type="similarity">
    <text evidence="2">Belongs to the RLP family.</text>
</comment>
<protein>
    <submittedName>
        <fullName evidence="14">LRR receptor-like serine/threonine-protein kinase GSO1</fullName>
    </submittedName>
</protein>
<evidence type="ECO:0000256" key="12">
    <source>
        <dbReference type="SAM" id="Phobius"/>
    </source>
</evidence>
<name>A0A5B6WGF4_9ROSI</name>
<dbReference type="InterPro" id="IPR032675">
    <property type="entry name" value="LRR_dom_sf"/>
</dbReference>
<dbReference type="FunFam" id="3.80.10.10:FF:000041">
    <property type="entry name" value="LRR receptor-like serine/threonine-protein kinase ERECTA"/>
    <property type="match status" value="1"/>
</dbReference>
<keyword evidence="11" id="KW-0325">Glycoprotein</keyword>
<evidence type="ECO:0000256" key="9">
    <source>
        <dbReference type="ARBA" id="ARBA00023136"/>
    </source>
</evidence>
<organism evidence="14 15">
    <name type="scientific">Gossypium australe</name>
    <dbReference type="NCBI Taxonomy" id="47621"/>
    <lineage>
        <taxon>Eukaryota</taxon>
        <taxon>Viridiplantae</taxon>
        <taxon>Streptophyta</taxon>
        <taxon>Embryophyta</taxon>
        <taxon>Tracheophyta</taxon>
        <taxon>Spermatophyta</taxon>
        <taxon>Magnoliopsida</taxon>
        <taxon>eudicotyledons</taxon>
        <taxon>Gunneridae</taxon>
        <taxon>Pentapetalae</taxon>
        <taxon>rosids</taxon>
        <taxon>malvids</taxon>
        <taxon>Malvales</taxon>
        <taxon>Malvaceae</taxon>
        <taxon>Malvoideae</taxon>
        <taxon>Gossypium</taxon>
    </lineage>
</organism>
<dbReference type="InterPro" id="IPR001611">
    <property type="entry name" value="Leu-rich_rpt"/>
</dbReference>
<gene>
    <name evidence="14" type="ORF">EPI10_020602</name>
</gene>
<dbReference type="PROSITE" id="PS51450">
    <property type="entry name" value="LRR"/>
    <property type="match status" value="3"/>
</dbReference>